<comment type="caution">
    <text evidence="3">The sequence shown here is derived from an EMBL/GenBank/DDBJ whole genome shotgun (WGS) entry which is preliminary data.</text>
</comment>
<dbReference type="PANTHER" id="PTHR48258:SF8">
    <property type="entry name" value="DUF4216 DOMAIN-CONTAINING PROTEIN"/>
    <property type="match status" value="1"/>
</dbReference>
<proteinExistence type="predicted"/>
<sequence>MVLLVHLCKEIEYGGPAHLRCMWPIERYLAKLKSYVRNRSKPEGSIAEGYLAEECLTFCSRFLSGDAVPKFESCPKKMEYPIATKQVKRQFVTTHQLQQQKRNKKSTEVYTPRKSARLNNAQVTIPNQVKSSRKPELLKNQQTRRNSEAEVTSARNSARLVGARPEIIDAALKQKPKSVEEKSAQKSALIKNSQGIDENVDLKSGSVRRKLDLHNSIDVGKDVDEGEDVDGDENMDENDMEVR</sequence>
<dbReference type="EMBL" id="JAUIZM010000005">
    <property type="protein sequence ID" value="KAK1385763.1"/>
    <property type="molecule type" value="Genomic_DNA"/>
</dbReference>
<feature type="compositionally biased region" description="Polar residues" evidence="1">
    <location>
        <begin position="139"/>
        <end position="156"/>
    </location>
</feature>
<dbReference type="AlphaFoldDB" id="A0AAD8IIE0"/>
<evidence type="ECO:0000313" key="4">
    <source>
        <dbReference type="Proteomes" id="UP001237642"/>
    </source>
</evidence>
<dbReference type="Pfam" id="PF13960">
    <property type="entry name" value="DUF4218"/>
    <property type="match status" value="1"/>
</dbReference>
<accession>A0AAD8IIE0</accession>
<feature type="region of interest" description="Disordered" evidence="1">
    <location>
        <begin position="127"/>
        <end position="157"/>
    </location>
</feature>
<feature type="region of interest" description="Disordered" evidence="1">
    <location>
        <begin position="172"/>
        <end position="243"/>
    </location>
</feature>
<reference evidence="3" key="1">
    <citation type="submission" date="2023-02" db="EMBL/GenBank/DDBJ databases">
        <title>Genome of toxic invasive species Heracleum sosnowskyi carries increased number of genes despite the absence of recent whole-genome duplications.</title>
        <authorList>
            <person name="Schelkunov M."/>
            <person name="Shtratnikova V."/>
            <person name="Makarenko M."/>
            <person name="Klepikova A."/>
            <person name="Omelchenko D."/>
            <person name="Novikova G."/>
            <person name="Obukhova E."/>
            <person name="Bogdanov V."/>
            <person name="Penin A."/>
            <person name="Logacheva M."/>
        </authorList>
    </citation>
    <scope>NUCLEOTIDE SEQUENCE</scope>
    <source>
        <strain evidence="3">Hsosn_3</strain>
        <tissue evidence="3">Leaf</tissue>
    </source>
</reference>
<feature type="compositionally biased region" description="Acidic residues" evidence="1">
    <location>
        <begin position="224"/>
        <end position="243"/>
    </location>
</feature>
<dbReference type="Proteomes" id="UP001237642">
    <property type="component" value="Unassembled WGS sequence"/>
</dbReference>
<feature type="compositionally biased region" description="Basic and acidic residues" evidence="1">
    <location>
        <begin position="209"/>
        <end position="223"/>
    </location>
</feature>
<dbReference type="PANTHER" id="PTHR48258">
    <property type="entry name" value="DUF4218 DOMAIN-CONTAINING PROTEIN-RELATED"/>
    <property type="match status" value="1"/>
</dbReference>
<reference evidence="3" key="2">
    <citation type="submission" date="2023-05" db="EMBL/GenBank/DDBJ databases">
        <authorList>
            <person name="Schelkunov M.I."/>
        </authorList>
    </citation>
    <scope>NUCLEOTIDE SEQUENCE</scope>
    <source>
        <strain evidence="3">Hsosn_3</strain>
        <tissue evidence="3">Leaf</tissue>
    </source>
</reference>
<evidence type="ECO:0000259" key="2">
    <source>
        <dbReference type="Pfam" id="PF13960"/>
    </source>
</evidence>
<name>A0AAD8IIE0_9APIA</name>
<evidence type="ECO:0000256" key="1">
    <source>
        <dbReference type="SAM" id="MobiDB-lite"/>
    </source>
</evidence>
<evidence type="ECO:0000313" key="3">
    <source>
        <dbReference type="EMBL" id="KAK1385763.1"/>
    </source>
</evidence>
<dbReference type="InterPro" id="IPR025452">
    <property type="entry name" value="DUF4218"/>
</dbReference>
<organism evidence="3 4">
    <name type="scientific">Heracleum sosnowskyi</name>
    <dbReference type="NCBI Taxonomy" id="360622"/>
    <lineage>
        <taxon>Eukaryota</taxon>
        <taxon>Viridiplantae</taxon>
        <taxon>Streptophyta</taxon>
        <taxon>Embryophyta</taxon>
        <taxon>Tracheophyta</taxon>
        <taxon>Spermatophyta</taxon>
        <taxon>Magnoliopsida</taxon>
        <taxon>eudicotyledons</taxon>
        <taxon>Gunneridae</taxon>
        <taxon>Pentapetalae</taxon>
        <taxon>asterids</taxon>
        <taxon>campanulids</taxon>
        <taxon>Apiales</taxon>
        <taxon>Apiaceae</taxon>
        <taxon>Apioideae</taxon>
        <taxon>apioid superclade</taxon>
        <taxon>Tordylieae</taxon>
        <taxon>Tordyliinae</taxon>
        <taxon>Heracleum</taxon>
    </lineage>
</organism>
<gene>
    <name evidence="3" type="ORF">POM88_023498</name>
</gene>
<protein>
    <recommendedName>
        <fullName evidence="2">DUF4218 domain-containing protein</fullName>
    </recommendedName>
</protein>
<feature type="domain" description="DUF4218" evidence="2">
    <location>
        <begin position="3"/>
        <end position="66"/>
    </location>
</feature>
<keyword evidence="4" id="KW-1185">Reference proteome</keyword>